<dbReference type="RefSeq" id="WP_245710346.1">
    <property type="nucleotide sequence ID" value="NZ_FNYH01000001.1"/>
</dbReference>
<evidence type="ECO:0000256" key="1">
    <source>
        <dbReference type="SAM" id="Phobius"/>
    </source>
</evidence>
<dbReference type="InterPro" id="IPR018643">
    <property type="entry name" value="DUF2069_membrane"/>
</dbReference>
<dbReference type="STRING" id="64971.SAMN05421831_10118"/>
<name>A0A1H6Q0B9_9GAMM</name>
<gene>
    <name evidence="2" type="ORF">SAMN05421831_10118</name>
</gene>
<evidence type="ECO:0000313" key="2">
    <source>
        <dbReference type="EMBL" id="SEI37298.1"/>
    </source>
</evidence>
<keyword evidence="1" id="KW-0812">Transmembrane</keyword>
<keyword evidence="1" id="KW-0472">Membrane</keyword>
<feature type="transmembrane region" description="Helical" evidence="1">
    <location>
        <begin position="103"/>
        <end position="122"/>
    </location>
</feature>
<protein>
    <submittedName>
        <fullName evidence="2">Uncharacterized membrane protein</fullName>
    </submittedName>
</protein>
<dbReference type="Proteomes" id="UP000242999">
    <property type="component" value="Unassembled WGS sequence"/>
</dbReference>
<reference evidence="3" key="1">
    <citation type="submission" date="2016-10" db="EMBL/GenBank/DDBJ databases">
        <authorList>
            <person name="Varghese N."/>
            <person name="Submissions S."/>
        </authorList>
    </citation>
    <scope>NUCLEOTIDE SEQUENCE [LARGE SCALE GENOMIC DNA]</scope>
    <source>
        <strain evidence="3">DSM 7165</strain>
    </source>
</reference>
<keyword evidence="1" id="KW-1133">Transmembrane helix</keyword>
<proteinExistence type="predicted"/>
<feature type="transmembrane region" description="Helical" evidence="1">
    <location>
        <begin position="78"/>
        <end position="97"/>
    </location>
</feature>
<sequence length="137" mass="15822">MKKALNQLEARHGLDYLADLSRRLVVTSYAALVLLLTLSILWWYPPAEGARWWVILAIQILPLVAFAPALIKQNPRMHAWLCFVVLFYFMQGTTTAFYPHKFWLGLIEAILAGTLFVSAMLYTRWRARQLKQQAGEQ</sequence>
<feature type="transmembrane region" description="Helical" evidence="1">
    <location>
        <begin position="24"/>
        <end position="44"/>
    </location>
</feature>
<accession>A0A1H6Q0B9</accession>
<keyword evidence="3" id="KW-1185">Reference proteome</keyword>
<dbReference type="Pfam" id="PF09842">
    <property type="entry name" value="DUF2069"/>
    <property type="match status" value="1"/>
</dbReference>
<dbReference type="AlphaFoldDB" id="A0A1H6Q0B9"/>
<evidence type="ECO:0000313" key="3">
    <source>
        <dbReference type="Proteomes" id="UP000242999"/>
    </source>
</evidence>
<feature type="transmembrane region" description="Helical" evidence="1">
    <location>
        <begin position="50"/>
        <end position="71"/>
    </location>
</feature>
<organism evidence="2 3">
    <name type="scientific">Allopseudospirillum japonicum</name>
    <dbReference type="NCBI Taxonomy" id="64971"/>
    <lineage>
        <taxon>Bacteria</taxon>
        <taxon>Pseudomonadati</taxon>
        <taxon>Pseudomonadota</taxon>
        <taxon>Gammaproteobacteria</taxon>
        <taxon>Oceanospirillales</taxon>
        <taxon>Oceanospirillaceae</taxon>
        <taxon>Allopseudospirillum</taxon>
    </lineage>
</organism>
<dbReference type="EMBL" id="FNYH01000001">
    <property type="protein sequence ID" value="SEI37298.1"/>
    <property type="molecule type" value="Genomic_DNA"/>
</dbReference>